<dbReference type="GO" id="GO:0005634">
    <property type="term" value="C:nucleus"/>
    <property type="evidence" value="ECO:0007669"/>
    <property type="project" value="UniProtKB-SubCell"/>
</dbReference>
<feature type="region of interest" description="Disordered" evidence="7">
    <location>
        <begin position="1"/>
        <end position="24"/>
    </location>
</feature>
<protein>
    <submittedName>
        <fullName evidence="9">Transcription factor SOX-8</fullName>
    </submittedName>
</protein>
<evidence type="ECO:0000259" key="8">
    <source>
        <dbReference type="PROSITE" id="PS50118"/>
    </source>
</evidence>
<dbReference type="GO" id="GO:0014032">
    <property type="term" value="P:neural crest cell development"/>
    <property type="evidence" value="ECO:0007669"/>
    <property type="project" value="TreeGrafter"/>
</dbReference>
<dbReference type="InterPro" id="IPR036910">
    <property type="entry name" value="HMG_box_dom_sf"/>
</dbReference>
<dbReference type="SUPFAM" id="SSF47095">
    <property type="entry name" value="HMG-box"/>
    <property type="match status" value="1"/>
</dbReference>
<name>A0AAW1BP62_CROAD</name>
<dbReference type="PROSITE" id="PS50118">
    <property type="entry name" value="HMG_BOX_2"/>
    <property type="match status" value="1"/>
</dbReference>
<keyword evidence="10" id="KW-1185">Reference proteome</keyword>
<accession>A0AAW1BP62</accession>
<sequence length="130" mass="14232">MAAAKVGRGALPHPGAREKLPAQPRAWQQWPGQALVLKGYDWSLVPMPLQGHRVLKAKPHIKRPKNAFMVWAQTACRKLASQYPHPHNAELSKTLGKLWHKTPSALAAAALLVVLAEVEVVSSTGREPCQ</sequence>
<feature type="domain" description="HMG box" evidence="8">
    <location>
        <begin position="61"/>
        <end position="99"/>
    </location>
</feature>
<feature type="DNA-binding region" description="HMG box" evidence="6">
    <location>
        <begin position="61"/>
        <end position="99"/>
    </location>
</feature>
<evidence type="ECO:0000256" key="3">
    <source>
        <dbReference type="ARBA" id="ARBA00023125"/>
    </source>
</evidence>
<dbReference type="Pfam" id="PF00505">
    <property type="entry name" value="HMG_box"/>
    <property type="match status" value="1"/>
</dbReference>
<keyword evidence="3 6" id="KW-0238">DNA-binding</keyword>
<evidence type="ECO:0000256" key="6">
    <source>
        <dbReference type="PROSITE-ProRule" id="PRU00267"/>
    </source>
</evidence>
<proteinExistence type="predicted"/>
<organism evidence="9 10">
    <name type="scientific">Crotalus adamanteus</name>
    <name type="common">Eastern diamondback rattlesnake</name>
    <dbReference type="NCBI Taxonomy" id="8729"/>
    <lineage>
        <taxon>Eukaryota</taxon>
        <taxon>Metazoa</taxon>
        <taxon>Chordata</taxon>
        <taxon>Craniata</taxon>
        <taxon>Vertebrata</taxon>
        <taxon>Euteleostomi</taxon>
        <taxon>Lepidosauria</taxon>
        <taxon>Squamata</taxon>
        <taxon>Bifurcata</taxon>
        <taxon>Unidentata</taxon>
        <taxon>Episquamata</taxon>
        <taxon>Toxicofera</taxon>
        <taxon>Serpentes</taxon>
        <taxon>Colubroidea</taxon>
        <taxon>Viperidae</taxon>
        <taxon>Crotalinae</taxon>
        <taxon>Crotalus</taxon>
    </lineage>
</organism>
<dbReference type="InterPro" id="IPR009071">
    <property type="entry name" value="HMG_box_dom"/>
</dbReference>
<dbReference type="AlphaFoldDB" id="A0AAW1BP62"/>
<evidence type="ECO:0000256" key="2">
    <source>
        <dbReference type="ARBA" id="ARBA00023015"/>
    </source>
</evidence>
<dbReference type="PANTHER" id="PTHR45803:SF2">
    <property type="entry name" value="TRANSCRIPTION FACTOR SOX-8"/>
    <property type="match status" value="1"/>
</dbReference>
<evidence type="ECO:0000256" key="5">
    <source>
        <dbReference type="ARBA" id="ARBA00023242"/>
    </source>
</evidence>
<dbReference type="GO" id="GO:0000122">
    <property type="term" value="P:negative regulation of transcription by RNA polymerase II"/>
    <property type="evidence" value="ECO:0007669"/>
    <property type="project" value="TreeGrafter"/>
</dbReference>
<dbReference type="EMBL" id="JAOTOJ010000003">
    <property type="protein sequence ID" value="KAK9403763.1"/>
    <property type="molecule type" value="Genomic_DNA"/>
</dbReference>
<dbReference type="PANTHER" id="PTHR45803">
    <property type="entry name" value="SOX100B"/>
    <property type="match status" value="1"/>
</dbReference>
<dbReference type="GO" id="GO:0000981">
    <property type="term" value="F:DNA-binding transcription factor activity, RNA polymerase II-specific"/>
    <property type="evidence" value="ECO:0007669"/>
    <property type="project" value="TreeGrafter"/>
</dbReference>
<dbReference type="Gene3D" id="1.10.30.10">
    <property type="entry name" value="High mobility group box domain"/>
    <property type="match status" value="1"/>
</dbReference>
<dbReference type="Pfam" id="PF12444">
    <property type="entry name" value="Sox_N"/>
    <property type="match status" value="1"/>
</dbReference>
<comment type="caution">
    <text evidence="9">The sequence shown here is derived from an EMBL/GenBank/DDBJ whole genome shotgun (WGS) entry which is preliminary data.</text>
</comment>
<comment type="subcellular location">
    <subcellularLocation>
        <location evidence="1">Nucleus</location>
    </subcellularLocation>
</comment>
<dbReference type="GO" id="GO:0002009">
    <property type="term" value="P:morphogenesis of an epithelium"/>
    <property type="evidence" value="ECO:0007669"/>
    <property type="project" value="TreeGrafter"/>
</dbReference>
<keyword evidence="2" id="KW-0805">Transcription regulation</keyword>
<evidence type="ECO:0000256" key="7">
    <source>
        <dbReference type="SAM" id="MobiDB-lite"/>
    </source>
</evidence>
<dbReference type="SMART" id="SM00398">
    <property type="entry name" value="HMG"/>
    <property type="match status" value="1"/>
</dbReference>
<gene>
    <name evidence="9" type="ORF">NXF25_008590</name>
</gene>
<evidence type="ECO:0000256" key="4">
    <source>
        <dbReference type="ARBA" id="ARBA00023163"/>
    </source>
</evidence>
<evidence type="ECO:0000313" key="9">
    <source>
        <dbReference type="EMBL" id="KAK9403763.1"/>
    </source>
</evidence>
<evidence type="ECO:0000256" key="1">
    <source>
        <dbReference type="ARBA" id="ARBA00004123"/>
    </source>
</evidence>
<dbReference type="InterPro" id="IPR050917">
    <property type="entry name" value="SOX_TF"/>
</dbReference>
<dbReference type="GO" id="GO:0000978">
    <property type="term" value="F:RNA polymerase II cis-regulatory region sequence-specific DNA binding"/>
    <property type="evidence" value="ECO:0007669"/>
    <property type="project" value="TreeGrafter"/>
</dbReference>
<keyword evidence="5 6" id="KW-0539">Nucleus</keyword>
<dbReference type="InterPro" id="IPR022151">
    <property type="entry name" value="Sox_N"/>
</dbReference>
<reference evidence="9 10" key="1">
    <citation type="journal article" date="2024" name="Proc. Natl. Acad. Sci. U.S.A.">
        <title>The genetic regulatory architecture and epigenomic basis for age-related changes in rattlesnake venom.</title>
        <authorList>
            <person name="Hogan M.P."/>
            <person name="Holding M.L."/>
            <person name="Nystrom G.S."/>
            <person name="Colston T.J."/>
            <person name="Bartlett D.A."/>
            <person name="Mason A.J."/>
            <person name="Ellsworth S.A."/>
            <person name="Rautsaw R.M."/>
            <person name="Lawrence K.C."/>
            <person name="Strickland J.L."/>
            <person name="He B."/>
            <person name="Fraser P."/>
            <person name="Margres M.J."/>
            <person name="Gilbert D.M."/>
            <person name="Gibbs H.L."/>
            <person name="Parkinson C.L."/>
            <person name="Rokyta D.R."/>
        </authorList>
    </citation>
    <scope>NUCLEOTIDE SEQUENCE [LARGE SCALE GENOMIC DNA]</scope>
    <source>
        <strain evidence="9">DRR0105</strain>
    </source>
</reference>
<keyword evidence="4" id="KW-0804">Transcription</keyword>
<evidence type="ECO:0000313" key="10">
    <source>
        <dbReference type="Proteomes" id="UP001474421"/>
    </source>
</evidence>
<dbReference type="Proteomes" id="UP001474421">
    <property type="component" value="Unassembled WGS sequence"/>
</dbReference>